<dbReference type="PANTHER" id="PTHR36348:SF1">
    <property type="entry name" value="EXPRESSED PROTEIN"/>
    <property type="match status" value="1"/>
</dbReference>
<evidence type="ECO:0000313" key="1">
    <source>
        <dbReference type="EMBL" id="KAF5835273.1"/>
    </source>
</evidence>
<dbReference type="PANTHER" id="PTHR36348">
    <property type="entry name" value="EXPRESSED PROTEIN"/>
    <property type="match status" value="1"/>
</dbReference>
<proteinExistence type="predicted"/>
<organism evidence="1 2">
    <name type="scientific">Dunaliella salina</name>
    <name type="common">Green alga</name>
    <name type="synonym">Protococcus salinus</name>
    <dbReference type="NCBI Taxonomy" id="3046"/>
    <lineage>
        <taxon>Eukaryota</taxon>
        <taxon>Viridiplantae</taxon>
        <taxon>Chlorophyta</taxon>
        <taxon>core chlorophytes</taxon>
        <taxon>Chlorophyceae</taxon>
        <taxon>CS clade</taxon>
        <taxon>Chlamydomonadales</taxon>
        <taxon>Dunaliellaceae</taxon>
        <taxon>Dunaliella</taxon>
    </lineage>
</organism>
<protein>
    <submittedName>
        <fullName evidence="1">Uncharacterized protein</fullName>
    </submittedName>
</protein>
<comment type="caution">
    <text evidence="1">The sequence shown here is derived from an EMBL/GenBank/DDBJ whole genome shotgun (WGS) entry which is preliminary data.</text>
</comment>
<keyword evidence="2" id="KW-1185">Reference proteome</keyword>
<dbReference type="EMBL" id="MU069714">
    <property type="protein sequence ID" value="KAF5835273.1"/>
    <property type="molecule type" value="Genomic_DNA"/>
</dbReference>
<sequence>MIVSMQLHVNVAKPSLLCTKPSLAPKLQTNSCSHHHHAVSTSSRHSAVARAPHLRQQRCALHACGFQQRSRRACIRTQAAAGSDDDASSSANGDTAAAELKETAALDELIDVLLSGRTQQELARLVAENIVAIDKKFWLRVATRNDTASTNEEKERLQVMATAVMMIVDTVVKKTEQQLSDSSKTLQAIMTAACDEQGQWFLPLRKNEVDAVRAALDRYESQLDDAMLSNAFAWIRKCSEDRFDTMVQLIQKVLQLYAAKQLQTKETEGVEGAVNQVLYAEEHEWGPLVAKFAKEGIITEPSFMGGLQKRMETTVLGLQSGSYAQRIQAEYLKEVEARAKDVFRELAKSSA</sequence>
<name>A0ABQ7GKY7_DUNSA</name>
<dbReference type="Proteomes" id="UP000815325">
    <property type="component" value="Unassembled WGS sequence"/>
</dbReference>
<gene>
    <name evidence="1" type="ORF">DUNSADRAFT_7635</name>
</gene>
<accession>A0ABQ7GKY7</accession>
<evidence type="ECO:0000313" key="2">
    <source>
        <dbReference type="Proteomes" id="UP000815325"/>
    </source>
</evidence>
<reference evidence="1" key="1">
    <citation type="submission" date="2017-08" db="EMBL/GenBank/DDBJ databases">
        <authorList>
            <person name="Polle J.E."/>
            <person name="Barry K."/>
            <person name="Cushman J."/>
            <person name="Schmutz J."/>
            <person name="Tran D."/>
            <person name="Hathwaick L.T."/>
            <person name="Yim W.C."/>
            <person name="Jenkins J."/>
            <person name="Mckie-Krisberg Z.M."/>
            <person name="Prochnik S."/>
            <person name="Lindquist E."/>
            <person name="Dockter R.B."/>
            <person name="Adam C."/>
            <person name="Molina H."/>
            <person name="Bunkerborg J."/>
            <person name="Jin E."/>
            <person name="Buchheim M."/>
            <person name="Magnuson J."/>
        </authorList>
    </citation>
    <scope>NUCLEOTIDE SEQUENCE</scope>
    <source>
        <strain evidence="1">CCAP 19/18</strain>
    </source>
</reference>